<name>A0ABD3H2I2_9MARC</name>
<protein>
    <submittedName>
        <fullName evidence="1">Uncharacterized protein</fullName>
    </submittedName>
</protein>
<evidence type="ECO:0000313" key="1">
    <source>
        <dbReference type="EMBL" id="KAL3684764.1"/>
    </source>
</evidence>
<evidence type="ECO:0000313" key="2">
    <source>
        <dbReference type="Proteomes" id="UP001633002"/>
    </source>
</evidence>
<dbReference type="AlphaFoldDB" id="A0ABD3H2I2"/>
<dbReference type="EMBL" id="JBJQOH010000006">
    <property type="protein sequence ID" value="KAL3684764.1"/>
    <property type="molecule type" value="Genomic_DNA"/>
</dbReference>
<dbReference type="Proteomes" id="UP001633002">
    <property type="component" value="Unassembled WGS sequence"/>
</dbReference>
<proteinExistence type="predicted"/>
<accession>A0ABD3H2I2</accession>
<keyword evidence="2" id="KW-1185">Reference proteome</keyword>
<gene>
    <name evidence="1" type="ORF">R1sor_002786</name>
</gene>
<reference evidence="1 2" key="1">
    <citation type="submission" date="2024-09" db="EMBL/GenBank/DDBJ databases">
        <title>Chromosome-scale assembly of Riccia sorocarpa.</title>
        <authorList>
            <person name="Paukszto L."/>
        </authorList>
    </citation>
    <scope>NUCLEOTIDE SEQUENCE [LARGE SCALE GENOMIC DNA]</scope>
    <source>
        <strain evidence="1">LP-2024</strain>
        <tissue evidence="1">Aerial parts of the thallus</tissue>
    </source>
</reference>
<organism evidence="1 2">
    <name type="scientific">Riccia sorocarpa</name>
    <dbReference type="NCBI Taxonomy" id="122646"/>
    <lineage>
        <taxon>Eukaryota</taxon>
        <taxon>Viridiplantae</taxon>
        <taxon>Streptophyta</taxon>
        <taxon>Embryophyta</taxon>
        <taxon>Marchantiophyta</taxon>
        <taxon>Marchantiopsida</taxon>
        <taxon>Marchantiidae</taxon>
        <taxon>Marchantiales</taxon>
        <taxon>Ricciaceae</taxon>
        <taxon>Riccia</taxon>
    </lineage>
</organism>
<comment type="caution">
    <text evidence="1">The sequence shown here is derived from an EMBL/GenBank/DDBJ whole genome shotgun (WGS) entry which is preliminary data.</text>
</comment>
<sequence>MDRERGRGRVRTRRDGASSIDFSILNPKLEEDLAAGRAAASSPSDLITMFLEQAVFLNQKIVKGSIPDNIADRHQPCEAWNSFMSYLPDDVFQLLG</sequence>